<evidence type="ECO:0000313" key="2">
    <source>
        <dbReference type="Proteomes" id="UP001642540"/>
    </source>
</evidence>
<accession>A0ABP1PLD5</accession>
<dbReference type="EMBL" id="CAXLJM020000004">
    <property type="protein sequence ID" value="CAL8069295.1"/>
    <property type="molecule type" value="Genomic_DNA"/>
</dbReference>
<name>A0ABP1PLD5_9HEXA</name>
<reference evidence="1 2" key="1">
    <citation type="submission" date="2024-08" db="EMBL/GenBank/DDBJ databases">
        <authorList>
            <person name="Cucini C."/>
            <person name="Frati F."/>
        </authorList>
    </citation>
    <scope>NUCLEOTIDE SEQUENCE [LARGE SCALE GENOMIC DNA]</scope>
</reference>
<gene>
    <name evidence="1" type="ORF">ODALV1_LOCUS697</name>
</gene>
<keyword evidence="2" id="KW-1185">Reference proteome</keyword>
<comment type="caution">
    <text evidence="1">The sequence shown here is derived from an EMBL/GenBank/DDBJ whole genome shotgun (WGS) entry which is preliminary data.</text>
</comment>
<dbReference type="InterPro" id="IPR036085">
    <property type="entry name" value="PAZ_dom_sf"/>
</dbReference>
<evidence type="ECO:0000313" key="1">
    <source>
        <dbReference type="EMBL" id="CAL8069295.1"/>
    </source>
</evidence>
<dbReference type="SUPFAM" id="SSF101690">
    <property type="entry name" value="PAZ domain"/>
    <property type="match status" value="1"/>
</dbReference>
<proteinExistence type="predicted"/>
<dbReference type="Proteomes" id="UP001642540">
    <property type="component" value="Unassembled WGS sequence"/>
</dbReference>
<organism evidence="1 2">
    <name type="scientific">Orchesella dallaii</name>
    <dbReference type="NCBI Taxonomy" id="48710"/>
    <lineage>
        <taxon>Eukaryota</taxon>
        <taxon>Metazoa</taxon>
        <taxon>Ecdysozoa</taxon>
        <taxon>Arthropoda</taxon>
        <taxon>Hexapoda</taxon>
        <taxon>Collembola</taxon>
        <taxon>Entomobryomorpha</taxon>
        <taxon>Entomobryoidea</taxon>
        <taxon>Orchesellidae</taxon>
        <taxon>Orchesellinae</taxon>
        <taxon>Orchesella</taxon>
    </lineage>
</organism>
<sequence length="127" mass="14560">MRHIRRGQVGDIYLVPELCYPCGLTNELRSNFRLEGCLHMPPAGRFKTIQMFKDAKNGIRQNESANPNISNHRMTDVQLNYSPVEVMGRQLPPEEIMCGNGQVTRPDDKADRRKFSTSLNEVTRLLE</sequence>
<protein>
    <submittedName>
        <fullName evidence="1">Uncharacterized protein</fullName>
    </submittedName>
</protein>